<accession>A0A5J4VJ36</accession>
<dbReference type="Proteomes" id="UP000324800">
    <property type="component" value="Unassembled WGS sequence"/>
</dbReference>
<organism evidence="2 3">
    <name type="scientific">Streblomastix strix</name>
    <dbReference type="NCBI Taxonomy" id="222440"/>
    <lineage>
        <taxon>Eukaryota</taxon>
        <taxon>Metamonada</taxon>
        <taxon>Preaxostyla</taxon>
        <taxon>Oxymonadida</taxon>
        <taxon>Streblomastigidae</taxon>
        <taxon>Streblomastix</taxon>
    </lineage>
</organism>
<dbReference type="EMBL" id="SNRW01006683">
    <property type="protein sequence ID" value="KAA6382618.1"/>
    <property type="molecule type" value="Genomic_DNA"/>
</dbReference>
<gene>
    <name evidence="2" type="ORF">EZS28_021854</name>
</gene>
<sequence>MDIDPNRFVELRMGGNIDQRESEEGLCALNICNPLQLEIFCLELANQNSTVQDLEPASFFLWDSECQIPALNERVRDLGYNVVFQLLLNSLGQTRMCFSVFLKRGLAFHDFQDVWTVFVSPSQHYTSQYSIALAYRSPLLHDVQQSRAHFRLDFSLNRTGLHRWLGFNNYCSKATRTQFNLVDYFQRSLQQVIIFFRCFILLHAVLSSILLFFCSFHRYRSQRNLLCAPLAGFMLTDCHSVACVLSLCSYCTFRSTGHYREQERIELGLICSYLNLISCSMFEIGVRNVLILVALLQLDT</sequence>
<proteinExistence type="predicted"/>
<reference evidence="2 3" key="1">
    <citation type="submission" date="2019-03" db="EMBL/GenBank/DDBJ databases">
        <title>Single cell metagenomics reveals metabolic interactions within the superorganism composed of flagellate Streblomastix strix and complex community of Bacteroidetes bacteria on its surface.</title>
        <authorList>
            <person name="Treitli S.C."/>
            <person name="Kolisko M."/>
            <person name="Husnik F."/>
            <person name="Keeling P."/>
            <person name="Hampl V."/>
        </authorList>
    </citation>
    <scope>NUCLEOTIDE SEQUENCE [LARGE SCALE GENOMIC DNA]</scope>
    <source>
        <strain evidence="2">ST1C</strain>
    </source>
</reference>
<comment type="caution">
    <text evidence="2">The sequence shown here is derived from an EMBL/GenBank/DDBJ whole genome shotgun (WGS) entry which is preliminary data.</text>
</comment>
<evidence type="ECO:0000313" key="3">
    <source>
        <dbReference type="Proteomes" id="UP000324800"/>
    </source>
</evidence>
<evidence type="ECO:0000313" key="2">
    <source>
        <dbReference type="EMBL" id="KAA6382618.1"/>
    </source>
</evidence>
<dbReference type="AlphaFoldDB" id="A0A5J4VJ36"/>
<name>A0A5J4VJ36_9EUKA</name>
<feature type="transmembrane region" description="Helical" evidence="1">
    <location>
        <begin position="194"/>
        <end position="213"/>
    </location>
</feature>
<keyword evidence="1" id="KW-0812">Transmembrane</keyword>
<protein>
    <submittedName>
        <fullName evidence="2">Uncharacterized protein</fullName>
    </submittedName>
</protein>
<evidence type="ECO:0000256" key="1">
    <source>
        <dbReference type="SAM" id="Phobius"/>
    </source>
</evidence>
<keyword evidence="1" id="KW-1133">Transmembrane helix</keyword>
<keyword evidence="1" id="KW-0472">Membrane</keyword>